<keyword evidence="3" id="KW-1185">Reference proteome</keyword>
<reference evidence="3" key="1">
    <citation type="journal article" date="2019" name="Int. J. Syst. Evol. Microbiol.">
        <title>The Global Catalogue of Microorganisms (GCM) 10K type strain sequencing project: providing services to taxonomists for standard genome sequencing and annotation.</title>
        <authorList>
            <consortium name="The Broad Institute Genomics Platform"/>
            <consortium name="The Broad Institute Genome Sequencing Center for Infectious Disease"/>
            <person name="Wu L."/>
            <person name="Ma J."/>
        </authorList>
    </citation>
    <scope>NUCLEOTIDE SEQUENCE [LARGE SCALE GENOMIC DNA]</scope>
    <source>
        <strain evidence="3">JCM 17441</strain>
    </source>
</reference>
<accession>A0ABP8DNL0</accession>
<proteinExistence type="predicted"/>
<feature type="region of interest" description="Disordered" evidence="1">
    <location>
        <begin position="1"/>
        <end position="21"/>
    </location>
</feature>
<sequence>MSSISRRPADRGADASHSTVADPWLNRADSGVVMPAASRRASSVLLRDRSAAYFSALNLQCRGPQCCLPAVREPDGWRHLGTLVRCHREEGPAIQPWHRPMANP</sequence>
<dbReference type="Proteomes" id="UP001500620">
    <property type="component" value="Unassembled WGS sequence"/>
</dbReference>
<evidence type="ECO:0000313" key="3">
    <source>
        <dbReference type="Proteomes" id="UP001500620"/>
    </source>
</evidence>
<comment type="caution">
    <text evidence="2">The sequence shown here is derived from an EMBL/GenBank/DDBJ whole genome shotgun (WGS) entry which is preliminary data.</text>
</comment>
<gene>
    <name evidence="2" type="ORF">GCM10022255_089280</name>
</gene>
<evidence type="ECO:0000256" key="1">
    <source>
        <dbReference type="SAM" id="MobiDB-lite"/>
    </source>
</evidence>
<dbReference type="EMBL" id="BAABAT010000040">
    <property type="protein sequence ID" value="GAA4260476.1"/>
    <property type="molecule type" value="Genomic_DNA"/>
</dbReference>
<protein>
    <submittedName>
        <fullName evidence="2">Uncharacterized protein</fullName>
    </submittedName>
</protein>
<organism evidence="2 3">
    <name type="scientific">Dactylosporangium darangshiense</name>
    <dbReference type="NCBI Taxonomy" id="579108"/>
    <lineage>
        <taxon>Bacteria</taxon>
        <taxon>Bacillati</taxon>
        <taxon>Actinomycetota</taxon>
        <taxon>Actinomycetes</taxon>
        <taxon>Micromonosporales</taxon>
        <taxon>Micromonosporaceae</taxon>
        <taxon>Dactylosporangium</taxon>
    </lineage>
</organism>
<evidence type="ECO:0000313" key="2">
    <source>
        <dbReference type="EMBL" id="GAA4260476.1"/>
    </source>
</evidence>
<name>A0ABP8DNL0_9ACTN</name>